<dbReference type="AlphaFoldDB" id="A0A505DCL6"/>
<name>A0A505DCL6_9ACTN</name>
<evidence type="ECO:0000259" key="2">
    <source>
        <dbReference type="Pfam" id="PF01243"/>
    </source>
</evidence>
<dbReference type="NCBIfam" id="TIGR03668">
    <property type="entry name" value="Rv0121_F420"/>
    <property type="match status" value="1"/>
</dbReference>
<dbReference type="OrthoDB" id="9812086at2"/>
<dbReference type="Gene3D" id="2.30.110.10">
    <property type="entry name" value="Electron Transport, Fmn-binding Protein, Chain A"/>
    <property type="match status" value="1"/>
</dbReference>
<feature type="domain" description="Pyridoxamine 5'-phosphate oxidase N-terminal" evidence="2">
    <location>
        <begin position="10"/>
        <end position="143"/>
    </location>
</feature>
<dbReference type="InterPro" id="IPR011576">
    <property type="entry name" value="Pyridox_Oxase_N"/>
</dbReference>
<dbReference type="InterPro" id="IPR019967">
    <property type="entry name" value="F420-dep_enz_PPOX_Rv0121"/>
</dbReference>
<dbReference type="EMBL" id="VCHX02000352">
    <property type="protein sequence ID" value="TPQ15479.1"/>
    <property type="molecule type" value="Genomic_DNA"/>
</dbReference>
<dbReference type="InterPro" id="IPR052019">
    <property type="entry name" value="F420H2_bilvrd_red/Heme_oxyg"/>
</dbReference>
<accession>A0A505DCL6</accession>
<protein>
    <submittedName>
        <fullName evidence="3">TIGR03668 family PPOX class F420-dependent oxidoreductase</fullName>
    </submittedName>
</protein>
<evidence type="ECO:0000256" key="1">
    <source>
        <dbReference type="ARBA" id="ARBA00023002"/>
    </source>
</evidence>
<dbReference type="InterPro" id="IPR012349">
    <property type="entry name" value="Split_barrel_FMN-bd"/>
</dbReference>
<dbReference type="PANTHER" id="PTHR35176:SF2">
    <property type="entry name" value="F420H(2)-DEPENDENT REDUCTASE RV1155"/>
    <property type="match status" value="1"/>
</dbReference>
<dbReference type="SUPFAM" id="SSF50475">
    <property type="entry name" value="FMN-binding split barrel"/>
    <property type="match status" value="1"/>
</dbReference>
<proteinExistence type="predicted"/>
<keyword evidence="4" id="KW-1185">Reference proteome</keyword>
<dbReference type="GO" id="GO:0016627">
    <property type="term" value="F:oxidoreductase activity, acting on the CH-CH group of donors"/>
    <property type="evidence" value="ECO:0007669"/>
    <property type="project" value="TreeGrafter"/>
</dbReference>
<dbReference type="PANTHER" id="PTHR35176">
    <property type="entry name" value="HEME OXYGENASE HI_0854-RELATED"/>
    <property type="match status" value="1"/>
</dbReference>
<dbReference type="Pfam" id="PF01243">
    <property type="entry name" value="PNPOx_N"/>
    <property type="match status" value="1"/>
</dbReference>
<organism evidence="3 4">
    <name type="scientific">Streptomyces sporangiiformans</name>
    <dbReference type="NCBI Taxonomy" id="2315329"/>
    <lineage>
        <taxon>Bacteria</taxon>
        <taxon>Bacillati</taxon>
        <taxon>Actinomycetota</taxon>
        <taxon>Actinomycetes</taxon>
        <taxon>Kitasatosporales</taxon>
        <taxon>Streptomycetaceae</taxon>
        <taxon>Streptomyces</taxon>
    </lineage>
</organism>
<dbReference type="GO" id="GO:0070967">
    <property type="term" value="F:coenzyme F420 binding"/>
    <property type="evidence" value="ECO:0007669"/>
    <property type="project" value="TreeGrafter"/>
</dbReference>
<evidence type="ECO:0000313" key="4">
    <source>
        <dbReference type="Proteomes" id="UP000317378"/>
    </source>
</evidence>
<dbReference type="RefSeq" id="WP_119106809.1">
    <property type="nucleotide sequence ID" value="NZ_QXMJ01000352.1"/>
</dbReference>
<comment type="caution">
    <text evidence="3">The sequence shown here is derived from an EMBL/GenBank/DDBJ whole genome shotgun (WGS) entry which is preliminary data.</text>
</comment>
<reference evidence="3 4" key="1">
    <citation type="submission" date="2019-06" db="EMBL/GenBank/DDBJ databases">
        <title>Streptomyces sporangiiformans sp. nov., a novel actinomycete isolated from soil in Mount Song.</title>
        <authorList>
            <person name="Han L."/>
        </authorList>
    </citation>
    <scope>NUCLEOTIDE SEQUENCE [LARGE SCALE GENOMIC DNA]</scope>
    <source>
        <strain evidence="3 4">NEAU-SSA 1</strain>
    </source>
</reference>
<sequence>MPEVEAHDARRLFGTARVARLATVDAEGRPHLVPLVFAQADDMIVTAIDHKPKKAVRLKRLRNIVAHPAVCLLVDAYDEDWDRLWWVRADGDARIVSPDAPEASVRNEHSAAVALLRQKYVPYRRRPPHGPVIVVTVRRWTGWRAVPEDDDG</sequence>
<keyword evidence="1" id="KW-0560">Oxidoreductase</keyword>
<evidence type="ECO:0000313" key="3">
    <source>
        <dbReference type="EMBL" id="TPQ15479.1"/>
    </source>
</evidence>
<dbReference type="GO" id="GO:0005829">
    <property type="term" value="C:cytosol"/>
    <property type="evidence" value="ECO:0007669"/>
    <property type="project" value="TreeGrafter"/>
</dbReference>
<gene>
    <name evidence="3" type="ORF">FGD71_046875</name>
</gene>
<dbReference type="Proteomes" id="UP000317378">
    <property type="component" value="Unassembled WGS sequence"/>
</dbReference>